<dbReference type="Pfam" id="PF08324">
    <property type="entry name" value="PUL"/>
    <property type="match status" value="1"/>
</dbReference>
<dbReference type="SMART" id="SM00320">
    <property type="entry name" value="WD40"/>
    <property type="match status" value="7"/>
</dbReference>
<dbReference type="Proteomes" id="UP000242188">
    <property type="component" value="Unassembled WGS sequence"/>
</dbReference>
<dbReference type="Pfam" id="PF09070">
    <property type="entry name" value="PFU"/>
    <property type="match status" value="1"/>
</dbReference>
<dbReference type="InterPro" id="IPR015155">
    <property type="entry name" value="PFU"/>
</dbReference>
<comment type="caution">
    <text evidence="11">The sequence shown here is derived from an EMBL/GenBank/DDBJ whole genome shotgun (WGS) entry which is preliminary data.</text>
</comment>
<dbReference type="FunFam" id="2.130.10.10:FF:000175">
    <property type="entry name" value="Phospholipase A-2-activating protein"/>
    <property type="match status" value="1"/>
</dbReference>
<feature type="domain" description="PFU" evidence="9">
    <location>
        <begin position="395"/>
        <end position="494"/>
    </location>
</feature>
<comment type="subcellular location">
    <subcellularLocation>
        <location evidence="2">Cytoplasm</location>
    </subcellularLocation>
    <subcellularLocation>
        <location evidence="1">Nucleus</location>
    </subcellularLocation>
</comment>
<dbReference type="InterPro" id="IPR036322">
    <property type="entry name" value="WD40_repeat_dom_sf"/>
</dbReference>
<name>A0A210R1R0_MIZYE</name>
<proteinExistence type="inferred from homology"/>
<dbReference type="InterPro" id="IPR013535">
    <property type="entry name" value="PUL_dom"/>
</dbReference>
<dbReference type="SUPFAM" id="SSF48371">
    <property type="entry name" value="ARM repeat"/>
    <property type="match status" value="1"/>
</dbReference>
<dbReference type="PANTHER" id="PTHR19849">
    <property type="entry name" value="PHOSPHOLIPASE A-2-ACTIVATING PROTEIN"/>
    <property type="match status" value="1"/>
</dbReference>
<dbReference type="Gene3D" id="2.130.10.10">
    <property type="entry name" value="YVTN repeat-like/Quinoprotein amine dehydrogenase"/>
    <property type="match status" value="1"/>
</dbReference>
<dbReference type="FunFam" id="3.10.20.870:FF:000001">
    <property type="entry name" value="Phospholipase A-2-activating protein-like"/>
    <property type="match status" value="1"/>
</dbReference>
<keyword evidence="6" id="KW-0677">Repeat</keyword>
<dbReference type="InterPro" id="IPR016024">
    <property type="entry name" value="ARM-type_fold"/>
</dbReference>
<dbReference type="Gene3D" id="3.10.20.870">
    <property type="entry name" value="PFU (PLAA family ubiquitin binding), C-terminal domain"/>
    <property type="match status" value="1"/>
</dbReference>
<sequence length="803" mass="88001">MISIKFYFLPRNKLGINFIQSQLFPVISSYSITTKMAAHYKLRCSLAGHKKDVRAVAPAILPQGSILSGSRDVTAKVWIPNESDHGFREGHVMSGHTNFISAVCYVPPDGTYSHGLILTGSNDSTILAYTLDSPEPIYKLTGHSNTVCSLVSGKFGTLLSGSWDKTAKVWLNKKCVMTLEGHESAVWAVAILPEQGYMLTGSADKTIKVWKAGKCENTLKGHEDCVRDIAVLKKPEFLSCSNDSTIRHWSITGDCIGVYYGHENFVYSLSVLPNGEDFVSSGEDRTVRVWRGGQVAQTIAHPSMSVWSVCVLPNGDIASGSSDGVIRVFTTHPEKVASPDQLKAFEAEVATAEVPTQIGEIQKRDLPGPEALLNPGNKDGQTKMVKTGDKVEIYHWEAAATKWTKIGDVVGSSGGTQKTSGKTLYEGKEYDYVFSVDIEEGKPPLKLPYNKSEDPWFAAQRFLEKNNLNQQFLDQVANFITENSEGVTLDQAGPQVCDPFTGEGRYIPGAAPVGSKQNSQAVTYGADPFTGSGSYQPATATQSTGVANNYFPQKSYVTFDASNPAQIIGKLKELNSTKVEKGCQLEIEKIEALSGLIQGKTANADHLTTMMKILSWPHEAVFPGLDVLRIAIKDPFMSERLCTNVHFVDSRLMYLTRNNTPNNQMLTLRTLCNMFKQHFGETLAMQNRERIITAALECRLSPNKNVQIALSTLLLNYAVFLQDKLDEEAKSQCLLAMASVLENDIDSEAVFRLLVCLGTLIRTDETAQALARSIDIRNLVEPVLAKLEPAKVPGCAAFVLELL</sequence>
<dbReference type="PROSITE" id="PS50294">
    <property type="entry name" value="WD_REPEATS_REGION"/>
    <property type="match status" value="2"/>
</dbReference>
<evidence type="ECO:0000256" key="4">
    <source>
        <dbReference type="ARBA" id="ARBA00022490"/>
    </source>
</evidence>
<evidence type="ECO:0000259" key="9">
    <source>
        <dbReference type="PROSITE" id="PS51394"/>
    </source>
</evidence>
<feature type="repeat" description="WD" evidence="8">
    <location>
        <begin position="179"/>
        <end position="211"/>
    </location>
</feature>
<evidence type="ECO:0000256" key="6">
    <source>
        <dbReference type="ARBA" id="ARBA00022737"/>
    </source>
</evidence>
<evidence type="ECO:0000313" key="11">
    <source>
        <dbReference type="EMBL" id="OWF55010.1"/>
    </source>
</evidence>
<dbReference type="InterPro" id="IPR001680">
    <property type="entry name" value="WD40_rpt"/>
</dbReference>
<protein>
    <submittedName>
        <fullName evidence="11">Phospholipase A-2-activating protein</fullName>
    </submittedName>
</protein>
<evidence type="ECO:0000256" key="8">
    <source>
        <dbReference type="PROSITE-ProRule" id="PRU00221"/>
    </source>
</evidence>
<feature type="domain" description="PUL" evidence="10">
    <location>
        <begin position="549"/>
        <end position="802"/>
    </location>
</feature>
<evidence type="ECO:0000256" key="1">
    <source>
        <dbReference type="ARBA" id="ARBA00004123"/>
    </source>
</evidence>
<dbReference type="Gene3D" id="1.25.10.10">
    <property type="entry name" value="Leucine-rich Repeat Variant"/>
    <property type="match status" value="1"/>
</dbReference>
<dbReference type="EMBL" id="NEDP02000790">
    <property type="protein sequence ID" value="OWF55010.1"/>
    <property type="molecule type" value="Genomic_DNA"/>
</dbReference>
<evidence type="ECO:0000256" key="2">
    <source>
        <dbReference type="ARBA" id="ARBA00004496"/>
    </source>
</evidence>
<keyword evidence="7" id="KW-0539">Nucleus</keyword>
<dbReference type="PANTHER" id="PTHR19849:SF0">
    <property type="entry name" value="PHOSPHOLIPASE A-2-ACTIVATING PROTEIN"/>
    <property type="match status" value="1"/>
</dbReference>
<keyword evidence="5 8" id="KW-0853">WD repeat</keyword>
<dbReference type="AlphaFoldDB" id="A0A210R1R0"/>
<dbReference type="SUPFAM" id="SSF50978">
    <property type="entry name" value="WD40 repeat-like"/>
    <property type="match status" value="1"/>
</dbReference>
<dbReference type="STRING" id="6573.A0A210R1R0"/>
<dbReference type="PROSITE" id="PS50082">
    <property type="entry name" value="WD_REPEATS_2"/>
    <property type="match status" value="2"/>
</dbReference>
<organism evidence="11 12">
    <name type="scientific">Mizuhopecten yessoensis</name>
    <name type="common">Japanese scallop</name>
    <name type="synonym">Patinopecten yessoensis</name>
    <dbReference type="NCBI Taxonomy" id="6573"/>
    <lineage>
        <taxon>Eukaryota</taxon>
        <taxon>Metazoa</taxon>
        <taxon>Spiralia</taxon>
        <taxon>Lophotrochozoa</taxon>
        <taxon>Mollusca</taxon>
        <taxon>Bivalvia</taxon>
        <taxon>Autobranchia</taxon>
        <taxon>Pteriomorphia</taxon>
        <taxon>Pectinida</taxon>
        <taxon>Pectinoidea</taxon>
        <taxon>Pectinidae</taxon>
        <taxon>Mizuhopecten</taxon>
    </lineage>
</organism>
<dbReference type="OrthoDB" id="10265988at2759"/>
<keyword evidence="4" id="KW-0963">Cytoplasm</keyword>
<dbReference type="InterPro" id="IPR015943">
    <property type="entry name" value="WD40/YVTN_repeat-like_dom_sf"/>
</dbReference>
<dbReference type="CDD" id="cd00200">
    <property type="entry name" value="WD40"/>
    <property type="match status" value="1"/>
</dbReference>
<evidence type="ECO:0000313" key="12">
    <source>
        <dbReference type="Proteomes" id="UP000242188"/>
    </source>
</evidence>
<accession>A0A210R1R0</accession>
<dbReference type="InterPro" id="IPR011989">
    <property type="entry name" value="ARM-like"/>
</dbReference>
<dbReference type="GO" id="GO:0005737">
    <property type="term" value="C:cytoplasm"/>
    <property type="evidence" value="ECO:0007669"/>
    <property type="project" value="UniProtKB-SubCell"/>
</dbReference>
<dbReference type="GO" id="GO:0010992">
    <property type="term" value="P:ubiquitin recycling"/>
    <property type="evidence" value="ECO:0007669"/>
    <property type="project" value="TreeGrafter"/>
</dbReference>
<dbReference type="PROSITE" id="PS51394">
    <property type="entry name" value="PFU"/>
    <property type="match status" value="1"/>
</dbReference>
<dbReference type="GO" id="GO:0043130">
    <property type="term" value="F:ubiquitin binding"/>
    <property type="evidence" value="ECO:0007669"/>
    <property type="project" value="TreeGrafter"/>
</dbReference>
<reference evidence="11 12" key="1">
    <citation type="journal article" date="2017" name="Nat. Ecol. Evol.">
        <title>Scallop genome provides insights into evolution of bilaterian karyotype and development.</title>
        <authorList>
            <person name="Wang S."/>
            <person name="Zhang J."/>
            <person name="Jiao W."/>
            <person name="Li J."/>
            <person name="Xun X."/>
            <person name="Sun Y."/>
            <person name="Guo X."/>
            <person name="Huan P."/>
            <person name="Dong B."/>
            <person name="Zhang L."/>
            <person name="Hu X."/>
            <person name="Sun X."/>
            <person name="Wang J."/>
            <person name="Zhao C."/>
            <person name="Wang Y."/>
            <person name="Wang D."/>
            <person name="Huang X."/>
            <person name="Wang R."/>
            <person name="Lv J."/>
            <person name="Li Y."/>
            <person name="Zhang Z."/>
            <person name="Liu B."/>
            <person name="Lu W."/>
            <person name="Hui Y."/>
            <person name="Liang J."/>
            <person name="Zhou Z."/>
            <person name="Hou R."/>
            <person name="Li X."/>
            <person name="Liu Y."/>
            <person name="Li H."/>
            <person name="Ning X."/>
            <person name="Lin Y."/>
            <person name="Zhao L."/>
            <person name="Xing Q."/>
            <person name="Dou J."/>
            <person name="Li Y."/>
            <person name="Mao J."/>
            <person name="Guo H."/>
            <person name="Dou H."/>
            <person name="Li T."/>
            <person name="Mu C."/>
            <person name="Jiang W."/>
            <person name="Fu Q."/>
            <person name="Fu X."/>
            <person name="Miao Y."/>
            <person name="Liu J."/>
            <person name="Yu Q."/>
            <person name="Li R."/>
            <person name="Liao H."/>
            <person name="Li X."/>
            <person name="Kong Y."/>
            <person name="Jiang Z."/>
            <person name="Chourrout D."/>
            <person name="Li R."/>
            <person name="Bao Z."/>
        </authorList>
    </citation>
    <scope>NUCLEOTIDE SEQUENCE [LARGE SCALE GENOMIC DNA]</scope>
    <source>
        <strain evidence="11 12">PY_sf001</strain>
    </source>
</reference>
<dbReference type="PROSITE" id="PS51396">
    <property type="entry name" value="PUL"/>
    <property type="match status" value="1"/>
</dbReference>
<dbReference type="GO" id="GO:0043161">
    <property type="term" value="P:proteasome-mediated ubiquitin-dependent protein catabolic process"/>
    <property type="evidence" value="ECO:0007669"/>
    <property type="project" value="TreeGrafter"/>
</dbReference>
<dbReference type="InterPro" id="IPR038122">
    <property type="entry name" value="PFU_sf"/>
</dbReference>
<feature type="repeat" description="WD" evidence="8">
    <location>
        <begin position="259"/>
        <end position="290"/>
    </location>
</feature>
<evidence type="ECO:0000256" key="3">
    <source>
        <dbReference type="ARBA" id="ARBA00008495"/>
    </source>
</evidence>
<comment type="similarity">
    <text evidence="3">Belongs to the WD repeat PLAP family.</text>
</comment>
<dbReference type="Pfam" id="PF00400">
    <property type="entry name" value="WD40"/>
    <property type="match status" value="7"/>
</dbReference>
<dbReference type="GO" id="GO:0005634">
    <property type="term" value="C:nucleus"/>
    <property type="evidence" value="ECO:0007669"/>
    <property type="project" value="UniProtKB-SubCell"/>
</dbReference>
<evidence type="ECO:0000256" key="7">
    <source>
        <dbReference type="ARBA" id="ARBA00023242"/>
    </source>
</evidence>
<gene>
    <name evidence="11" type="ORF">KP79_PYT09279</name>
</gene>
<keyword evidence="12" id="KW-1185">Reference proteome</keyword>
<evidence type="ECO:0000256" key="5">
    <source>
        <dbReference type="ARBA" id="ARBA00022574"/>
    </source>
</evidence>
<evidence type="ECO:0000259" key="10">
    <source>
        <dbReference type="PROSITE" id="PS51396"/>
    </source>
</evidence>